<evidence type="ECO:0000256" key="1">
    <source>
        <dbReference type="ARBA" id="ARBA00006739"/>
    </source>
</evidence>
<name>A0ABW4DRH5_9LACO</name>
<comment type="similarity">
    <text evidence="1">Belongs to the glycosyltransferase 2 family.</text>
</comment>
<dbReference type="EC" id="2.4.-.-" evidence="5"/>
<gene>
    <name evidence="5" type="ORF">ACFQ4L_08345</name>
</gene>
<dbReference type="GO" id="GO:0016757">
    <property type="term" value="F:glycosyltransferase activity"/>
    <property type="evidence" value="ECO:0007669"/>
    <property type="project" value="UniProtKB-KW"/>
</dbReference>
<keyword evidence="3 5" id="KW-0808">Transferase</keyword>
<dbReference type="InterPro" id="IPR001173">
    <property type="entry name" value="Glyco_trans_2-like"/>
</dbReference>
<dbReference type="RefSeq" id="WP_125578177.1">
    <property type="nucleotide sequence ID" value="NZ_JBHTOF010000095.1"/>
</dbReference>
<dbReference type="InterPro" id="IPR050834">
    <property type="entry name" value="Glycosyltransf_2"/>
</dbReference>
<keyword evidence="2 5" id="KW-0328">Glycosyltransferase</keyword>
<evidence type="ECO:0000256" key="2">
    <source>
        <dbReference type="ARBA" id="ARBA00022676"/>
    </source>
</evidence>
<proteinExistence type="inferred from homology"/>
<accession>A0ABW4DRH5</accession>
<dbReference type="PANTHER" id="PTHR43685:SF5">
    <property type="entry name" value="GLYCOSYLTRANSFERASE EPSE-RELATED"/>
    <property type="match status" value="1"/>
</dbReference>
<evidence type="ECO:0000313" key="6">
    <source>
        <dbReference type="Proteomes" id="UP001597244"/>
    </source>
</evidence>
<dbReference type="SUPFAM" id="SSF53448">
    <property type="entry name" value="Nucleotide-diphospho-sugar transferases"/>
    <property type="match status" value="1"/>
</dbReference>
<feature type="domain" description="Glycosyltransferase 2-like" evidence="4">
    <location>
        <begin position="3"/>
        <end position="166"/>
    </location>
</feature>
<evidence type="ECO:0000259" key="4">
    <source>
        <dbReference type="Pfam" id="PF00535"/>
    </source>
</evidence>
<dbReference type="Proteomes" id="UP001597244">
    <property type="component" value="Unassembled WGS sequence"/>
</dbReference>
<organism evidence="5 6">
    <name type="scientific">Lapidilactobacillus mulanensis</name>
    <dbReference type="NCBI Taxonomy" id="2485999"/>
    <lineage>
        <taxon>Bacteria</taxon>
        <taxon>Bacillati</taxon>
        <taxon>Bacillota</taxon>
        <taxon>Bacilli</taxon>
        <taxon>Lactobacillales</taxon>
        <taxon>Lactobacillaceae</taxon>
        <taxon>Lapidilactobacillus</taxon>
    </lineage>
</organism>
<dbReference type="PANTHER" id="PTHR43685">
    <property type="entry name" value="GLYCOSYLTRANSFERASE"/>
    <property type="match status" value="1"/>
</dbReference>
<dbReference type="InterPro" id="IPR029044">
    <property type="entry name" value="Nucleotide-diphossugar_trans"/>
</dbReference>
<evidence type="ECO:0000313" key="5">
    <source>
        <dbReference type="EMBL" id="MFD1466071.1"/>
    </source>
</evidence>
<evidence type="ECO:0000256" key="3">
    <source>
        <dbReference type="ARBA" id="ARBA00022679"/>
    </source>
</evidence>
<dbReference type="Pfam" id="PF00535">
    <property type="entry name" value="Glycos_transf_2"/>
    <property type="match status" value="1"/>
</dbReference>
<dbReference type="EMBL" id="JBHTOF010000095">
    <property type="protein sequence ID" value="MFD1466071.1"/>
    <property type="molecule type" value="Genomic_DNA"/>
</dbReference>
<sequence length="309" mass="35834">MLSVLMSVYNEDRSDITESIDSILGQSYKDFELVIVLDNPKACNLKELLTDYAATDKRVKLIVNIKNAGLAQSMNIGAKYCSGEYIVRMDADDVCDLNRLQVLSDEINEHRNADVFYSRFRTITPSGELLKESPPIPTDEKKLKKILTKYKNIICHPTVAVKSSSLKKVGGYSNLRIVEDYELWLAMLRQGFVFYGIDQTLVDVRLHKNSMTTSNYYKSYLALEYIKTQSNKNSRVSNQDFSRYYQRKSEYAQRYNYFAIKYFQLTNSWGNQSRIKYVKLLGLLIAEPKLIRYCYETYRALSLRKASKD</sequence>
<reference evidence="6" key="1">
    <citation type="journal article" date="2019" name="Int. J. Syst. Evol. Microbiol.">
        <title>The Global Catalogue of Microorganisms (GCM) 10K type strain sequencing project: providing services to taxonomists for standard genome sequencing and annotation.</title>
        <authorList>
            <consortium name="The Broad Institute Genomics Platform"/>
            <consortium name="The Broad Institute Genome Sequencing Center for Infectious Disease"/>
            <person name="Wu L."/>
            <person name="Ma J."/>
        </authorList>
    </citation>
    <scope>NUCLEOTIDE SEQUENCE [LARGE SCALE GENOMIC DNA]</scope>
    <source>
        <strain evidence="6">CCM 8951</strain>
    </source>
</reference>
<protein>
    <submittedName>
        <fullName evidence="5">Glycosyltransferase</fullName>
        <ecNumber evidence="5">2.4.-.-</ecNumber>
    </submittedName>
</protein>
<keyword evidence="6" id="KW-1185">Reference proteome</keyword>
<dbReference type="Gene3D" id="3.90.550.10">
    <property type="entry name" value="Spore Coat Polysaccharide Biosynthesis Protein SpsA, Chain A"/>
    <property type="match status" value="1"/>
</dbReference>
<comment type="caution">
    <text evidence="5">The sequence shown here is derived from an EMBL/GenBank/DDBJ whole genome shotgun (WGS) entry which is preliminary data.</text>
</comment>